<proteinExistence type="predicted"/>
<dbReference type="SUPFAM" id="SSF52047">
    <property type="entry name" value="RNI-like"/>
    <property type="match status" value="1"/>
</dbReference>
<evidence type="ECO:0000313" key="2">
    <source>
        <dbReference type="EMBL" id="CAL1694987.1"/>
    </source>
</evidence>
<keyword evidence="3" id="KW-1185">Reference proteome</keyword>
<gene>
    <name evidence="2" type="ORF">GFSPODELE1_LOCUS542</name>
</gene>
<evidence type="ECO:0000313" key="3">
    <source>
        <dbReference type="Proteomes" id="UP001497453"/>
    </source>
</evidence>
<accession>A0ABP1CK09</accession>
<feature type="domain" description="F-box" evidence="1">
    <location>
        <begin position="11"/>
        <end position="62"/>
    </location>
</feature>
<dbReference type="Pfam" id="PF12937">
    <property type="entry name" value="F-box-like"/>
    <property type="match status" value="1"/>
</dbReference>
<dbReference type="EMBL" id="OZ037944">
    <property type="protein sequence ID" value="CAL1694987.1"/>
    <property type="molecule type" value="Genomic_DNA"/>
</dbReference>
<name>A0ABP1CK09_9APHY</name>
<protein>
    <recommendedName>
        <fullName evidence="1">F-box domain-containing protein</fullName>
    </recommendedName>
</protein>
<reference evidence="3" key="1">
    <citation type="submission" date="2024-04" db="EMBL/GenBank/DDBJ databases">
        <authorList>
            <person name="Shaw F."/>
            <person name="Minotto A."/>
        </authorList>
    </citation>
    <scope>NUCLEOTIDE SEQUENCE [LARGE SCALE GENOMIC DNA]</scope>
</reference>
<sequence>MYSFSLHKTLHDLPNELLLLIVEYIGEQRHLPRKFRAIYALSQVNRRLRAFCAPHLYRHLHFSSSEKYHKFASHSRFPTSDIALHVRYAFNFQSIYIGSELLFLSDKPPASLHRGFRCPFPYLHSFECLNRIPESVIMAKLSSCSQLKNLALVWPTHWPFPELRFNPQLETLRLKIVHKQANCPFAINTVFGARIRCHPSITTLHIMNFPGADWPDKRWIRCTFPNLRVFNLQNTETTPRSVYDFIQCHSTLLEVNVTFNDEVDLRLEGIIKLIEGTGTWRAPDDLTTWQDAGDVRRYYLTGEGKKRFLDEPSQTHTEVRLFTFPDDIPGTRFTTDSFAFKRVSLTPEATEWRRREGSVVPRYKATQLSLQLTDQSYLQLSGTTFAHFHDFFLLADKFPAVETLRVMSRTFVPPDDFVPYMVLIGSRLEKWKNLRELAICFAVNEDVFEWGMTEPEIEPFLAAPGIRPFYDYVIPPTERWSSSRFYTDLDMFRNDPCMDDLEEANALVDRVQAKLDLDFSSDAEDLARLMRIWETRNEPRVARVMRCIARMCPTLEQLDWYPMGSASDGESYTAWRWKFLRKLRDGKLDVDRVIGNLRWENSVQGDPDPIMENLVGEEWDRYRKSRKREY</sequence>
<evidence type="ECO:0000259" key="1">
    <source>
        <dbReference type="Pfam" id="PF12937"/>
    </source>
</evidence>
<dbReference type="InterPro" id="IPR001810">
    <property type="entry name" value="F-box_dom"/>
</dbReference>
<dbReference type="Proteomes" id="UP001497453">
    <property type="component" value="Chromosome 1"/>
</dbReference>
<organism evidence="2 3">
    <name type="scientific">Somion occarium</name>
    <dbReference type="NCBI Taxonomy" id="3059160"/>
    <lineage>
        <taxon>Eukaryota</taxon>
        <taxon>Fungi</taxon>
        <taxon>Dikarya</taxon>
        <taxon>Basidiomycota</taxon>
        <taxon>Agaricomycotina</taxon>
        <taxon>Agaricomycetes</taxon>
        <taxon>Polyporales</taxon>
        <taxon>Cerrenaceae</taxon>
        <taxon>Somion</taxon>
    </lineage>
</organism>